<dbReference type="Proteomes" id="UP000321514">
    <property type="component" value="Unassembled WGS sequence"/>
</dbReference>
<keyword evidence="1" id="KW-0472">Membrane</keyword>
<organism evidence="2 5">
    <name type="scientific">Myxococcus fulvus</name>
    <dbReference type="NCBI Taxonomy" id="33"/>
    <lineage>
        <taxon>Bacteria</taxon>
        <taxon>Pseudomonadati</taxon>
        <taxon>Myxococcota</taxon>
        <taxon>Myxococcia</taxon>
        <taxon>Myxococcales</taxon>
        <taxon>Cystobacterineae</taxon>
        <taxon>Myxococcaceae</taxon>
        <taxon>Myxococcus</taxon>
    </lineage>
</organism>
<sequence length="243" mass="25378">MEKTAPLEPQESPREPLPEGGLAQVRCACGAMAPRDAEFCPGCLGSLRNAVLASPPEPILAPTPEPVETAVAPEGPRCPRHPEVTGALPCPRCGGFFCEACLPDSLAAERTHCADCLARERSPEAVRRALFRDLTRVQVGVLVILVIQALVSTLIELAGQPVEMLLGSLCLMSPFVALTVLVAKSRSATVGWILCVIDVGMGLLQLFGGGSALAGAAILLAGVLTGFQLVKLRSLPRLTGSPD</sequence>
<dbReference type="Proteomes" id="UP000183760">
    <property type="component" value="Unassembled WGS sequence"/>
</dbReference>
<protein>
    <recommendedName>
        <fullName evidence="6">B box-type domain-containing protein</fullName>
    </recommendedName>
</protein>
<dbReference type="EMBL" id="FOIB01000010">
    <property type="protein sequence ID" value="SEU34850.1"/>
    <property type="molecule type" value="Genomic_DNA"/>
</dbReference>
<reference evidence="3 4" key="1">
    <citation type="submission" date="2016-10" db="EMBL/GenBank/DDBJ databases">
        <authorList>
            <person name="Varghese N."/>
            <person name="Submissions S."/>
        </authorList>
    </citation>
    <scope>NUCLEOTIDE SEQUENCE [LARGE SCALE GENOMIC DNA]</scope>
    <source>
        <strain evidence="3 4">DSM 16525</strain>
    </source>
</reference>
<gene>
    <name evidence="2" type="ORF">MFU01_52970</name>
    <name evidence="3" type="ORF">SAMN05443572_110138</name>
</gene>
<feature type="transmembrane region" description="Helical" evidence="1">
    <location>
        <begin position="190"/>
        <end position="207"/>
    </location>
</feature>
<evidence type="ECO:0000313" key="5">
    <source>
        <dbReference type="Proteomes" id="UP000321514"/>
    </source>
</evidence>
<name>A0A511T7V6_MYXFU</name>
<feature type="transmembrane region" description="Helical" evidence="1">
    <location>
        <begin position="213"/>
        <end position="230"/>
    </location>
</feature>
<feature type="transmembrane region" description="Helical" evidence="1">
    <location>
        <begin position="137"/>
        <end position="158"/>
    </location>
</feature>
<keyword evidence="1" id="KW-1133">Transmembrane helix</keyword>
<dbReference type="OrthoDB" id="5383224at2"/>
<evidence type="ECO:0000313" key="4">
    <source>
        <dbReference type="Proteomes" id="UP000183760"/>
    </source>
</evidence>
<evidence type="ECO:0000313" key="2">
    <source>
        <dbReference type="EMBL" id="GEN10260.1"/>
    </source>
</evidence>
<evidence type="ECO:0008006" key="6">
    <source>
        <dbReference type="Google" id="ProtNLM"/>
    </source>
</evidence>
<evidence type="ECO:0000256" key="1">
    <source>
        <dbReference type="SAM" id="Phobius"/>
    </source>
</evidence>
<comment type="caution">
    <text evidence="2">The sequence shown here is derived from an EMBL/GenBank/DDBJ whole genome shotgun (WGS) entry which is preliminary data.</text>
</comment>
<dbReference type="RefSeq" id="WP_143097372.1">
    <property type="nucleotide sequence ID" value="NZ_BJXR01000037.1"/>
</dbReference>
<feature type="transmembrane region" description="Helical" evidence="1">
    <location>
        <begin position="164"/>
        <end position="183"/>
    </location>
</feature>
<evidence type="ECO:0000313" key="3">
    <source>
        <dbReference type="EMBL" id="SEU34850.1"/>
    </source>
</evidence>
<keyword evidence="4" id="KW-1185">Reference proteome</keyword>
<dbReference type="EMBL" id="BJXR01000037">
    <property type="protein sequence ID" value="GEN10260.1"/>
    <property type="molecule type" value="Genomic_DNA"/>
</dbReference>
<reference evidence="2 5" key="2">
    <citation type="submission" date="2019-07" db="EMBL/GenBank/DDBJ databases">
        <title>Whole genome shotgun sequence of Myxococcus fulvus NBRC 100333.</title>
        <authorList>
            <person name="Hosoyama A."/>
            <person name="Uohara A."/>
            <person name="Ohji S."/>
            <person name="Ichikawa N."/>
        </authorList>
    </citation>
    <scope>NUCLEOTIDE SEQUENCE [LARGE SCALE GENOMIC DNA]</scope>
    <source>
        <strain evidence="2 5">NBRC 100333</strain>
    </source>
</reference>
<dbReference type="AlphaFoldDB" id="A0A511T7V6"/>
<keyword evidence="1" id="KW-0812">Transmembrane</keyword>
<proteinExistence type="predicted"/>
<accession>A0A511T7V6</accession>